<organism evidence="2 3">
    <name type="scientific">Colletotrichum godetiae</name>
    <dbReference type="NCBI Taxonomy" id="1209918"/>
    <lineage>
        <taxon>Eukaryota</taxon>
        <taxon>Fungi</taxon>
        <taxon>Dikarya</taxon>
        <taxon>Ascomycota</taxon>
        <taxon>Pezizomycotina</taxon>
        <taxon>Sordariomycetes</taxon>
        <taxon>Hypocreomycetidae</taxon>
        <taxon>Glomerellales</taxon>
        <taxon>Glomerellaceae</taxon>
        <taxon>Colletotrichum</taxon>
        <taxon>Colletotrichum acutatum species complex</taxon>
    </lineage>
</organism>
<dbReference type="EMBL" id="JAHMHR010000058">
    <property type="protein sequence ID" value="KAK1659611.1"/>
    <property type="molecule type" value="Genomic_DNA"/>
</dbReference>
<sequence length="125" mass="13739">MCLCACGKARQIFPLHFVSSWPSNSTKKAKLFVRQQEKKKGPFPPSTSASPLQPIPTNYSNKSPTTLRFSLASTTGTPKFVTETLRKRTVAHACDTTNQTTLPAIHDKMDLNFQLAARQVSACAL</sequence>
<evidence type="ECO:0000313" key="2">
    <source>
        <dbReference type="EMBL" id="KAK1659611.1"/>
    </source>
</evidence>
<keyword evidence="3" id="KW-1185">Reference proteome</keyword>
<proteinExistence type="predicted"/>
<protein>
    <submittedName>
        <fullName evidence="2">Uncharacterized protein</fullName>
    </submittedName>
</protein>
<name>A0AAJ0EPE4_9PEZI</name>
<dbReference type="RefSeq" id="XP_060424375.1">
    <property type="nucleotide sequence ID" value="XM_060566880.1"/>
</dbReference>
<reference evidence="2" key="1">
    <citation type="submission" date="2021-06" db="EMBL/GenBank/DDBJ databases">
        <title>Comparative genomics, transcriptomics and evolutionary studies reveal genomic signatures of adaptation to plant cell wall in hemibiotrophic fungi.</title>
        <authorList>
            <consortium name="DOE Joint Genome Institute"/>
            <person name="Baroncelli R."/>
            <person name="Diaz J.F."/>
            <person name="Benocci T."/>
            <person name="Peng M."/>
            <person name="Battaglia E."/>
            <person name="Haridas S."/>
            <person name="Andreopoulos W."/>
            <person name="Labutti K."/>
            <person name="Pangilinan J."/>
            <person name="Floch G.L."/>
            <person name="Makela M.R."/>
            <person name="Henrissat B."/>
            <person name="Grigoriev I.V."/>
            <person name="Crouch J.A."/>
            <person name="De Vries R.P."/>
            <person name="Sukno S.A."/>
            <person name="Thon M.R."/>
        </authorList>
    </citation>
    <scope>NUCLEOTIDE SEQUENCE</scope>
    <source>
        <strain evidence="2">CBS 193.32</strain>
    </source>
</reference>
<feature type="compositionally biased region" description="Polar residues" evidence="1">
    <location>
        <begin position="46"/>
        <end position="63"/>
    </location>
</feature>
<accession>A0AAJ0EPE4</accession>
<dbReference type="Proteomes" id="UP001224890">
    <property type="component" value="Unassembled WGS sequence"/>
</dbReference>
<feature type="region of interest" description="Disordered" evidence="1">
    <location>
        <begin position="34"/>
        <end position="63"/>
    </location>
</feature>
<comment type="caution">
    <text evidence="2">The sequence shown here is derived from an EMBL/GenBank/DDBJ whole genome shotgun (WGS) entry which is preliminary data.</text>
</comment>
<dbReference type="AlphaFoldDB" id="A0AAJ0EPE4"/>
<evidence type="ECO:0000256" key="1">
    <source>
        <dbReference type="SAM" id="MobiDB-lite"/>
    </source>
</evidence>
<dbReference type="GeneID" id="85451406"/>
<evidence type="ECO:0000313" key="3">
    <source>
        <dbReference type="Proteomes" id="UP001224890"/>
    </source>
</evidence>
<gene>
    <name evidence="2" type="ORF">BDP55DRAFT_335616</name>
</gene>